<evidence type="ECO:0000313" key="17">
    <source>
        <dbReference type="Proteomes" id="UP001303373"/>
    </source>
</evidence>
<dbReference type="PANTHER" id="PTHR12726">
    <property type="entry name" value="CERAMIDE GLUCOSYLTRANSFERASE"/>
    <property type="match status" value="1"/>
</dbReference>
<dbReference type="GO" id="GO:0016020">
    <property type="term" value="C:membrane"/>
    <property type="evidence" value="ECO:0007669"/>
    <property type="project" value="UniProtKB-SubCell"/>
</dbReference>
<evidence type="ECO:0000256" key="10">
    <source>
        <dbReference type="ARBA" id="ARBA00022989"/>
    </source>
</evidence>
<evidence type="ECO:0000256" key="6">
    <source>
        <dbReference type="ARBA" id="ARBA00019988"/>
    </source>
</evidence>
<feature type="transmembrane region" description="Helical" evidence="15">
    <location>
        <begin position="370"/>
        <end position="391"/>
    </location>
</feature>
<sequence length="525" mass="59549">MPSLGIAVETLVSRSDVHDFPVMLSLAAVCWAWYSVVALVCSIGFVQVWRNYSRPREPAQLSQDAPHVTVIRPIKGLEPCVYECLASTFQQQYPRDRLHVRFCISDRNEPSLPVLERLLHDFPEHDAQILVEDEDAALEDGGSLGPNPKIRNMSRAYREAIGDIVWIIDCNIWVAKGVCGRMVARLLGDGSPHKNKFVHQLPLVVDTDGSLEDERIALLANRRRSSELIRTASASTPDTDSLAAKYQEVSSIGGGRLEESFMSSSHAKFYTAINTVLIAPCIVGKSTMFRPSHLNALTDGKGIDYFSENICEDHLIGDLLWKRQIPAERQGEKWGKHALCYGDLAIQPMANMSIKEYWNRRVRWLRVRKFTVTLATLVEPGTESFLCSLYGAFAFTTLPFFQTSWSIPPTWMTFAAFWLFSVSIWCLMDWTLYQKLHSADSIAIDDDTPAFAKSLQSGIKRPFSEWVLAWLGRETLALPIWVWAFWGGTQVEWRGRKFWVGLDMRVHEIVGQRELQNGHVKARRD</sequence>
<feature type="transmembrane region" description="Helical" evidence="15">
    <location>
        <begin position="20"/>
        <end position="46"/>
    </location>
</feature>
<dbReference type="GO" id="GO:0008120">
    <property type="term" value="F:ceramide glucosyltransferase activity"/>
    <property type="evidence" value="ECO:0007669"/>
    <property type="project" value="UniProtKB-EC"/>
</dbReference>
<evidence type="ECO:0000256" key="13">
    <source>
        <dbReference type="ARBA" id="ARBA00031543"/>
    </source>
</evidence>
<dbReference type="SUPFAM" id="SSF53448">
    <property type="entry name" value="Nucleotide-diphospho-sugar transferases"/>
    <property type="match status" value="1"/>
</dbReference>
<keyword evidence="17" id="KW-1185">Reference proteome</keyword>
<comment type="pathway">
    <text evidence="3">Sphingolipid metabolism.</text>
</comment>
<keyword evidence="10 15" id="KW-1133">Transmembrane helix</keyword>
<evidence type="ECO:0000256" key="3">
    <source>
        <dbReference type="ARBA" id="ARBA00004991"/>
    </source>
</evidence>
<evidence type="ECO:0000256" key="1">
    <source>
        <dbReference type="ARBA" id="ARBA00004141"/>
    </source>
</evidence>
<name>A0AAQ3M8J1_9PEZI</name>
<feature type="transmembrane region" description="Helical" evidence="15">
    <location>
        <begin position="411"/>
        <end position="428"/>
    </location>
</feature>
<comment type="similarity">
    <text evidence="4">Belongs to the glycosyltransferase 2 family.</text>
</comment>
<gene>
    <name evidence="16" type="ORF">R9X50_00681000</name>
</gene>
<keyword evidence="9 15" id="KW-0812">Transmembrane</keyword>
<evidence type="ECO:0000256" key="15">
    <source>
        <dbReference type="SAM" id="Phobius"/>
    </source>
</evidence>
<evidence type="ECO:0000256" key="11">
    <source>
        <dbReference type="ARBA" id="ARBA00023136"/>
    </source>
</evidence>
<evidence type="ECO:0000256" key="12">
    <source>
        <dbReference type="ARBA" id="ARBA00031017"/>
    </source>
</evidence>
<evidence type="ECO:0000256" key="14">
    <source>
        <dbReference type="ARBA" id="ARBA00032575"/>
    </source>
</evidence>
<keyword evidence="8" id="KW-0808">Transferase</keyword>
<comment type="subcellular location">
    <subcellularLocation>
        <location evidence="1">Membrane</location>
        <topology evidence="1">Multi-pass membrane protein</topology>
    </subcellularLocation>
</comment>
<evidence type="ECO:0000256" key="9">
    <source>
        <dbReference type="ARBA" id="ARBA00022692"/>
    </source>
</evidence>
<proteinExistence type="inferred from homology"/>
<dbReference type="GO" id="GO:0006679">
    <property type="term" value="P:glucosylceramide biosynthetic process"/>
    <property type="evidence" value="ECO:0007669"/>
    <property type="project" value="TreeGrafter"/>
</dbReference>
<reference evidence="16 17" key="1">
    <citation type="submission" date="2023-11" db="EMBL/GenBank/DDBJ databases">
        <title>An acidophilic fungus is an integral part of prey digestion in a carnivorous sundew plant.</title>
        <authorList>
            <person name="Tsai I.J."/>
        </authorList>
    </citation>
    <scope>NUCLEOTIDE SEQUENCE [LARGE SCALE GENOMIC DNA]</scope>
    <source>
        <strain evidence="16">169a</strain>
    </source>
</reference>
<dbReference type="InterPro" id="IPR025993">
    <property type="entry name" value="Ceramide_glucosylTrfase"/>
</dbReference>
<evidence type="ECO:0000256" key="5">
    <source>
        <dbReference type="ARBA" id="ARBA00012699"/>
    </source>
</evidence>
<evidence type="ECO:0000256" key="8">
    <source>
        <dbReference type="ARBA" id="ARBA00022679"/>
    </source>
</evidence>
<organism evidence="16 17">
    <name type="scientific">Acrodontium crateriforme</name>
    <dbReference type="NCBI Taxonomy" id="150365"/>
    <lineage>
        <taxon>Eukaryota</taxon>
        <taxon>Fungi</taxon>
        <taxon>Dikarya</taxon>
        <taxon>Ascomycota</taxon>
        <taxon>Pezizomycotina</taxon>
        <taxon>Dothideomycetes</taxon>
        <taxon>Dothideomycetidae</taxon>
        <taxon>Mycosphaerellales</taxon>
        <taxon>Teratosphaeriaceae</taxon>
        <taxon>Acrodontium</taxon>
    </lineage>
</organism>
<dbReference type="Proteomes" id="UP001303373">
    <property type="component" value="Chromosome 11"/>
</dbReference>
<comment type="pathway">
    <text evidence="2">Lipid metabolism; sphingolipid metabolism.</text>
</comment>
<dbReference type="EC" id="2.4.1.80" evidence="5"/>
<dbReference type="AlphaFoldDB" id="A0AAQ3M8J1"/>
<dbReference type="PANTHER" id="PTHR12726:SF0">
    <property type="entry name" value="CERAMIDE GLUCOSYLTRANSFERASE"/>
    <property type="match status" value="1"/>
</dbReference>
<evidence type="ECO:0000256" key="2">
    <source>
        <dbReference type="ARBA" id="ARBA00004760"/>
    </source>
</evidence>
<dbReference type="InterPro" id="IPR029044">
    <property type="entry name" value="Nucleotide-diphossugar_trans"/>
</dbReference>
<dbReference type="EMBL" id="CP138590">
    <property type="protein sequence ID" value="WPH03927.1"/>
    <property type="molecule type" value="Genomic_DNA"/>
</dbReference>
<accession>A0AAQ3M8J1</accession>
<protein>
    <recommendedName>
        <fullName evidence="6">Ceramide glucosyltransferase</fullName>
        <ecNumber evidence="5">2.4.1.80</ecNumber>
    </recommendedName>
    <alternativeName>
        <fullName evidence="13">Glucosylceramide synthase</fullName>
    </alternativeName>
    <alternativeName>
        <fullName evidence="14">UDP-glucose ceramide glucosyltransferase</fullName>
    </alternativeName>
    <alternativeName>
        <fullName evidence="12">UDP-glucose:N-acylsphingosine D-glucosyltransferase</fullName>
    </alternativeName>
</protein>
<keyword evidence="7" id="KW-0328">Glycosyltransferase</keyword>
<keyword evidence="11 15" id="KW-0472">Membrane</keyword>
<evidence type="ECO:0000256" key="7">
    <source>
        <dbReference type="ARBA" id="ARBA00022676"/>
    </source>
</evidence>
<evidence type="ECO:0000256" key="4">
    <source>
        <dbReference type="ARBA" id="ARBA00006739"/>
    </source>
</evidence>
<evidence type="ECO:0000313" key="16">
    <source>
        <dbReference type="EMBL" id="WPH03927.1"/>
    </source>
</evidence>
<dbReference type="Pfam" id="PF13506">
    <property type="entry name" value="Glyco_transf_21"/>
    <property type="match status" value="2"/>
</dbReference>